<dbReference type="Pfam" id="PF04230">
    <property type="entry name" value="PS_pyruv_trans"/>
    <property type="match status" value="1"/>
</dbReference>
<organism evidence="2 3">
    <name type="scientific">Virgibacillus phasianinus</name>
    <dbReference type="NCBI Taxonomy" id="2017483"/>
    <lineage>
        <taxon>Bacteria</taxon>
        <taxon>Bacillati</taxon>
        <taxon>Bacillota</taxon>
        <taxon>Bacilli</taxon>
        <taxon>Bacillales</taxon>
        <taxon>Bacillaceae</taxon>
        <taxon>Virgibacillus</taxon>
    </lineage>
</organism>
<keyword evidence="3" id="KW-1185">Reference proteome</keyword>
<name>A0A220U234_9BACI</name>
<dbReference type="RefSeq" id="WP_089061397.1">
    <property type="nucleotide sequence ID" value="NZ_CP022315.1"/>
</dbReference>
<accession>A0A220U234</accession>
<gene>
    <name evidence="2" type="primary">csaB</name>
    <name evidence="2" type="ORF">CFK37_08145</name>
</gene>
<dbReference type="PANTHER" id="PTHR36836:SF1">
    <property type="entry name" value="COLANIC ACID BIOSYNTHESIS PROTEIN WCAK"/>
    <property type="match status" value="1"/>
</dbReference>
<dbReference type="Proteomes" id="UP000198312">
    <property type="component" value="Chromosome"/>
</dbReference>
<dbReference type="KEGG" id="vil:CFK37_08145"/>
<sequence length="372" mass="41510">MHIVLSGYYGFDNVGDEAILYSIIQAMRKVERSVDITVLSHNPGSTMETYHVNAVSRWNFKEISRVMKKADGLVSGGGSLLQDQTGIKSIPYYTGIIKIAQWYQKPVFIYAQGMGPIRSRLNKWIVKRTLNNVDQITVRDSNSKNLLTDIGINKSTSIVPDPVIGLDSSKFTNSWVEQQQISNPIIAVSVRNWPTAIPYKEKMASCLDQLVCDGYEIVFVPMHGKYDERASKETAELMTEKSWIAPHDSSIEEKISIIGQSRVLIGMRLHSLIFSSITCTPFVAISYDPKIDAFASICEQTVAGHVKKDDWDDIMLLYHVNQALATGGEQQRIFEAKVKKNQLAALDTPRLALQLFSTGVPHVSGDIGVRVK</sequence>
<dbReference type="NCBIfam" id="TIGR03609">
    <property type="entry name" value="S_layer_CsaB"/>
    <property type="match status" value="1"/>
</dbReference>
<dbReference type="InterPro" id="IPR019896">
    <property type="entry name" value="Polysacch_pyruvyl_Trfase_CsaB"/>
</dbReference>
<dbReference type="EMBL" id="CP022315">
    <property type="protein sequence ID" value="ASK62137.1"/>
    <property type="molecule type" value="Genomic_DNA"/>
</dbReference>
<dbReference type="PANTHER" id="PTHR36836">
    <property type="entry name" value="COLANIC ACID BIOSYNTHESIS PROTEIN WCAK"/>
    <property type="match status" value="1"/>
</dbReference>
<dbReference type="OrthoDB" id="3199616at2"/>
<evidence type="ECO:0000259" key="1">
    <source>
        <dbReference type="Pfam" id="PF04230"/>
    </source>
</evidence>
<dbReference type="InterPro" id="IPR007345">
    <property type="entry name" value="Polysacch_pyruvyl_Trfase"/>
</dbReference>
<proteinExistence type="predicted"/>
<feature type="domain" description="Polysaccharide pyruvyl transferase" evidence="1">
    <location>
        <begin position="13"/>
        <end position="289"/>
    </location>
</feature>
<reference evidence="2 3" key="1">
    <citation type="submission" date="2017-07" db="EMBL/GenBank/DDBJ databases">
        <title>Virgibacillus sp. LM2416.</title>
        <authorList>
            <person name="Tak E.J."/>
            <person name="Bae J.-W."/>
        </authorList>
    </citation>
    <scope>NUCLEOTIDE SEQUENCE [LARGE SCALE GENOMIC DNA]</scope>
    <source>
        <strain evidence="2 3">LM2416</strain>
    </source>
</reference>
<dbReference type="GO" id="GO:0016740">
    <property type="term" value="F:transferase activity"/>
    <property type="evidence" value="ECO:0007669"/>
    <property type="project" value="UniProtKB-KW"/>
</dbReference>
<evidence type="ECO:0000313" key="3">
    <source>
        <dbReference type="Proteomes" id="UP000198312"/>
    </source>
</evidence>
<protein>
    <submittedName>
        <fullName evidence="2">Polysaccharide pyruvyl transferase CsaB</fullName>
    </submittedName>
</protein>
<dbReference type="AlphaFoldDB" id="A0A220U234"/>
<evidence type="ECO:0000313" key="2">
    <source>
        <dbReference type="EMBL" id="ASK62137.1"/>
    </source>
</evidence>
<keyword evidence="2" id="KW-0808">Transferase</keyword>